<name>A0A4V1IQI0_9FUNG</name>
<evidence type="ECO:0000313" key="2">
    <source>
        <dbReference type="EMBL" id="RKO86627.1"/>
    </source>
</evidence>
<dbReference type="AlphaFoldDB" id="A0A4V1IQI0"/>
<dbReference type="EMBL" id="KZ998041">
    <property type="protein sequence ID" value="RKO86627.1"/>
    <property type="molecule type" value="Genomic_DNA"/>
</dbReference>
<organism evidence="2 3">
    <name type="scientific">Blyttiomyces helicus</name>
    <dbReference type="NCBI Taxonomy" id="388810"/>
    <lineage>
        <taxon>Eukaryota</taxon>
        <taxon>Fungi</taxon>
        <taxon>Fungi incertae sedis</taxon>
        <taxon>Chytridiomycota</taxon>
        <taxon>Chytridiomycota incertae sedis</taxon>
        <taxon>Chytridiomycetes</taxon>
        <taxon>Chytridiomycetes incertae sedis</taxon>
        <taxon>Blyttiomyces</taxon>
    </lineage>
</organism>
<proteinExistence type="predicted"/>
<protein>
    <recommendedName>
        <fullName evidence="4">Secreted protein</fullName>
    </recommendedName>
</protein>
<gene>
    <name evidence="2" type="ORF">BDK51DRAFT_51462</name>
</gene>
<feature type="signal peptide" evidence="1">
    <location>
        <begin position="1"/>
        <end position="27"/>
    </location>
</feature>
<sequence length="142" mass="15499">MSVLVLRVSFEHLAMLLVMSLPSVPDALRLSPLRVMVARVVTHDARVASLTIVTGRTLGRPGGMQVATYDPLRSTTIDLRGSTLQTPLLLPPLPRPSLPPWTNAPSTYDLEMAQSGVDPGSLFQLAQLNTKWVIYWAIFGPP</sequence>
<accession>A0A4V1IQI0</accession>
<dbReference type="Proteomes" id="UP000269721">
    <property type="component" value="Unassembled WGS sequence"/>
</dbReference>
<keyword evidence="1" id="KW-0732">Signal</keyword>
<evidence type="ECO:0008006" key="4">
    <source>
        <dbReference type="Google" id="ProtNLM"/>
    </source>
</evidence>
<keyword evidence="3" id="KW-1185">Reference proteome</keyword>
<feature type="chain" id="PRO_5020798426" description="Secreted protein" evidence="1">
    <location>
        <begin position="28"/>
        <end position="142"/>
    </location>
</feature>
<evidence type="ECO:0000256" key="1">
    <source>
        <dbReference type="SAM" id="SignalP"/>
    </source>
</evidence>
<reference evidence="3" key="1">
    <citation type="journal article" date="2018" name="Nat. Microbiol.">
        <title>Leveraging single-cell genomics to expand the fungal tree of life.</title>
        <authorList>
            <person name="Ahrendt S.R."/>
            <person name="Quandt C.A."/>
            <person name="Ciobanu D."/>
            <person name="Clum A."/>
            <person name="Salamov A."/>
            <person name="Andreopoulos B."/>
            <person name="Cheng J.F."/>
            <person name="Woyke T."/>
            <person name="Pelin A."/>
            <person name="Henrissat B."/>
            <person name="Reynolds N.K."/>
            <person name="Benny G.L."/>
            <person name="Smith M.E."/>
            <person name="James T.Y."/>
            <person name="Grigoriev I.V."/>
        </authorList>
    </citation>
    <scope>NUCLEOTIDE SEQUENCE [LARGE SCALE GENOMIC DNA]</scope>
</reference>
<evidence type="ECO:0000313" key="3">
    <source>
        <dbReference type="Proteomes" id="UP000269721"/>
    </source>
</evidence>